<name>A0ABR1WN17_9PEZI</name>
<organism evidence="5 6">
    <name type="scientific">Apiospora saccharicola</name>
    <dbReference type="NCBI Taxonomy" id="335842"/>
    <lineage>
        <taxon>Eukaryota</taxon>
        <taxon>Fungi</taxon>
        <taxon>Dikarya</taxon>
        <taxon>Ascomycota</taxon>
        <taxon>Pezizomycotina</taxon>
        <taxon>Sordariomycetes</taxon>
        <taxon>Xylariomycetidae</taxon>
        <taxon>Amphisphaeriales</taxon>
        <taxon>Apiosporaceae</taxon>
        <taxon>Apiospora</taxon>
    </lineage>
</organism>
<accession>A0ABR1WN17</accession>
<evidence type="ECO:0000313" key="5">
    <source>
        <dbReference type="EMBL" id="KAK8083418.1"/>
    </source>
</evidence>
<evidence type="ECO:0000256" key="3">
    <source>
        <dbReference type="ARBA" id="ARBA00023136"/>
    </source>
</evidence>
<keyword evidence="6" id="KW-1185">Reference proteome</keyword>
<keyword evidence="3 4" id="KW-0472">Membrane</keyword>
<proteinExistence type="inferred from homology"/>
<sequence length="200" mass="21651">MAPHGDMADMDMSGGMDGMDMGHSSSSSSGGMMMMMSVFQTSQKTPLYSMAWTPQSVGGYAATCIFLIVLGTLLRGLLALKSIQEARWLDKEFKRRYVAVQGKLPMAERVSADSLAKNMTLSENGVEENVMVVKKVASHARPWRLSVDPIRAVIDTVIAGVGYLLMLAVMTMNVGYFLSVLGGVFVGSLLVGRYTINAEH</sequence>
<keyword evidence="4" id="KW-0186">Copper</keyword>
<feature type="transmembrane region" description="Helical" evidence="4">
    <location>
        <begin position="176"/>
        <end position="196"/>
    </location>
</feature>
<gene>
    <name evidence="5" type="ORF">PG996_002199</name>
</gene>
<keyword evidence="4" id="KW-0187">Copper transport</keyword>
<dbReference type="Proteomes" id="UP001446871">
    <property type="component" value="Unassembled WGS sequence"/>
</dbReference>
<dbReference type="PANTHER" id="PTHR12483:SF120">
    <property type="entry name" value="HIGH-AFFINITY COPPER TRANSPORTER CTRA2"/>
    <property type="match status" value="1"/>
</dbReference>
<dbReference type="Pfam" id="PF04145">
    <property type="entry name" value="Ctr"/>
    <property type="match status" value="1"/>
</dbReference>
<comment type="caution">
    <text evidence="5">The sequence shown here is derived from an EMBL/GenBank/DDBJ whole genome shotgun (WGS) entry which is preliminary data.</text>
</comment>
<evidence type="ECO:0000256" key="2">
    <source>
        <dbReference type="ARBA" id="ARBA00022989"/>
    </source>
</evidence>
<feature type="transmembrane region" description="Helical" evidence="4">
    <location>
        <begin position="57"/>
        <end position="78"/>
    </location>
</feature>
<comment type="similarity">
    <text evidence="4">Belongs to the copper transporter (Ctr) (TC 1.A.56) family. SLC31A subfamily.</text>
</comment>
<dbReference type="PANTHER" id="PTHR12483">
    <property type="entry name" value="SOLUTE CARRIER FAMILY 31 COPPER TRANSPORTERS"/>
    <property type="match status" value="1"/>
</dbReference>
<dbReference type="EMBL" id="JAQQWM010000001">
    <property type="protein sequence ID" value="KAK8083418.1"/>
    <property type="molecule type" value="Genomic_DNA"/>
</dbReference>
<keyword evidence="4" id="KW-0406">Ion transport</keyword>
<keyword evidence="2 4" id="KW-1133">Transmembrane helix</keyword>
<dbReference type="InterPro" id="IPR007274">
    <property type="entry name" value="Cop_transporter"/>
</dbReference>
<keyword evidence="4" id="KW-0813">Transport</keyword>
<protein>
    <recommendedName>
        <fullName evidence="4">Copper transport protein</fullName>
    </recommendedName>
</protein>
<reference evidence="5 6" key="1">
    <citation type="submission" date="2023-01" db="EMBL/GenBank/DDBJ databases">
        <title>Analysis of 21 Apiospora genomes using comparative genomics revels a genus with tremendous synthesis potential of carbohydrate active enzymes and secondary metabolites.</title>
        <authorList>
            <person name="Sorensen T."/>
        </authorList>
    </citation>
    <scope>NUCLEOTIDE SEQUENCE [LARGE SCALE GENOMIC DNA]</scope>
    <source>
        <strain evidence="5 6">CBS 83171</strain>
    </source>
</reference>
<keyword evidence="1 4" id="KW-0812">Transmembrane</keyword>
<comment type="subcellular location">
    <subcellularLocation>
        <location evidence="4">Membrane</location>
        <topology evidence="4">Multi-pass membrane protein</topology>
    </subcellularLocation>
</comment>
<evidence type="ECO:0000313" key="6">
    <source>
        <dbReference type="Proteomes" id="UP001446871"/>
    </source>
</evidence>
<evidence type="ECO:0000256" key="4">
    <source>
        <dbReference type="RuleBase" id="RU367022"/>
    </source>
</evidence>
<evidence type="ECO:0000256" key="1">
    <source>
        <dbReference type="ARBA" id="ARBA00022692"/>
    </source>
</evidence>